<evidence type="ECO:0000313" key="3">
    <source>
        <dbReference type="Proteomes" id="UP000050424"/>
    </source>
</evidence>
<evidence type="ECO:0000256" key="1">
    <source>
        <dbReference type="SAM" id="MobiDB-lite"/>
    </source>
</evidence>
<accession>A0A0P7BEI8</accession>
<dbReference type="EMBL" id="LKCW01000069">
    <property type="protein sequence ID" value="KPM41224.1"/>
    <property type="molecule type" value="Genomic_DNA"/>
</dbReference>
<proteinExistence type="predicted"/>
<feature type="compositionally biased region" description="Low complexity" evidence="1">
    <location>
        <begin position="33"/>
        <end position="47"/>
    </location>
</feature>
<feature type="region of interest" description="Disordered" evidence="1">
    <location>
        <begin position="232"/>
        <end position="303"/>
    </location>
</feature>
<gene>
    <name evidence="2" type="ORF">AK830_g5370</name>
</gene>
<comment type="caution">
    <text evidence="2">The sequence shown here is derived from an EMBL/GenBank/DDBJ whole genome shotgun (WGS) entry which is preliminary data.</text>
</comment>
<reference evidence="2 3" key="1">
    <citation type="submission" date="2015-09" db="EMBL/GenBank/DDBJ databases">
        <title>Draft genome of a European isolate of the apple canker pathogen Neonectria ditissima.</title>
        <authorList>
            <person name="Gomez-Cortecero A."/>
            <person name="Harrison R.J."/>
            <person name="Armitage A.D."/>
        </authorList>
    </citation>
    <scope>NUCLEOTIDE SEQUENCE [LARGE SCALE GENOMIC DNA]</scope>
    <source>
        <strain evidence="2 3">R09/05</strain>
    </source>
</reference>
<feature type="compositionally biased region" description="Basic and acidic residues" evidence="1">
    <location>
        <begin position="241"/>
        <end position="250"/>
    </location>
</feature>
<keyword evidence="3" id="KW-1185">Reference proteome</keyword>
<feature type="region of interest" description="Disordered" evidence="1">
    <location>
        <begin position="33"/>
        <end position="96"/>
    </location>
</feature>
<protein>
    <submittedName>
        <fullName evidence="2">Uncharacterized protein</fullName>
    </submittedName>
</protein>
<sequence length="303" mass="33314">MLRVRPSTIVLTHNELKDFQLRLKYRRFLERVSPPSSSYDRASSQDSNALSDPLDNEGTEVIAETTTREGDDIDDWTFSEEGTPERPRDTFGGPQDTFEGSPALRRTWELPIRGPAPSPVSIAATAASNYIQFEAEQRGGRVQLGRHRFLADDHDPRDHDSEESLESPTAEYLMPVALPASAHAQSTGRASFVTGDRPTTPLSPSREGFVAGTDTRLSTARRLPVYNDALSMRAQPQTPRHLPEARHQSRFDGSYTAPVGGRRGRTVRDLTSGVQARRGGSPSGLRTPGFQGLFGGRENAEEG</sequence>
<evidence type="ECO:0000313" key="2">
    <source>
        <dbReference type="EMBL" id="KPM41224.1"/>
    </source>
</evidence>
<name>A0A0P7BEI8_9HYPO</name>
<dbReference type="AlphaFoldDB" id="A0A0P7BEI8"/>
<organism evidence="2 3">
    <name type="scientific">Neonectria ditissima</name>
    <dbReference type="NCBI Taxonomy" id="78410"/>
    <lineage>
        <taxon>Eukaryota</taxon>
        <taxon>Fungi</taxon>
        <taxon>Dikarya</taxon>
        <taxon>Ascomycota</taxon>
        <taxon>Pezizomycotina</taxon>
        <taxon>Sordariomycetes</taxon>
        <taxon>Hypocreomycetidae</taxon>
        <taxon>Hypocreales</taxon>
        <taxon>Nectriaceae</taxon>
        <taxon>Neonectria</taxon>
    </lineage>
</organism>
<dbReference type="Proteomes" id="UP000050424">
    <property type="component" value="Unassembled WGS sequence"/>
</dbReference>
<feature type="region of interest" description="Disordered" evidence="1">
    <location>
        <begin position="181"/>
        <end position="210"/>
    </location>
</feature>
<dbReference type="OrthoDB" id="3437607at2759"/>